<dbReference type="AlphaFoldDB" id="A0A8E2IAM3"/>
<dbReference type="InterPro" id="IPR049285">
    <property type="entry name" value="DUF4931_C"/>
</dbReference>
<organism evidence="3 4">
    <name type="scientific">Heyndrickxia oleronia</name>
    <dbReference type="NCBI Taxonomy" id="38875"/>
    <lineage>
        <taxon>Bacteria</taxon>
        <taxon>Bacillati</taxon>
        <taxon>Bacillota</taxon>
        <taxon>Bacilli</taxon>
        <taxon>Bacillales</taxon>
        <taxon>Bacillaceae</taxon>
        <taxon>Heyndrickxia</taxon>
    </lineage>
</organism>
<dbReference type="Proteomes" id="UP000189761">
    <property type="component" value="Unassembled WGS sequence"/>
</dbReference>
<reference evidence="3 4" key="1">
    <citation type="submission" date="2017-01" db="EMBL/GenBank/DDBJ databases">
        <title>Draft genome sequence of Bacillus oleronius.</title>
        <authorList>
            <person name="Allam M."/>
        </authorList>
    </citation>
    <scope>NUCLEOTIDE SEQUENCE [LARGE SCALE GENOMIC DNA]</scope>
    <source>
        <strain evidence="3 4">DSM 9356</strain>
    </source>
</reference>
<evidence type="ECO:0000313" key="3">
    <source>
        <dbReference type="EMBL" id="OOP69078.1"/>
    </source>
</evidence>
<dbReference type="Pfam" id="PF16285">
    <property type="entry name" value="DUF4931_N"/>
    <property type="match status" value="1"/>
</dbReference>
<evidence type="ECO:0000313" key="4">
    <source>
        <dbReference type="Proteomes" id="UP000189761"/>
    </source>
</evidence>
<dbReference type="PIRSF" id="PIRSF031505">
    <property type="entry name" value="GalT_short"/>
    <property type="match status" value="1"/>
</dbReference>
<feature type="domain" description="DUF4931" evidence="2">
    <location>
        <begin position="136"/>
        <end position="252"/>
    </location>
</feature>
<sequence>MSQFTHLEFLQNIGSQKPKTINNHETQCPFCQVDQLENILAQQDTIILLKNKYATLKDTFQTVLIETDQCQSDLSLYTKEHLYQLIDFGVHHWLEMVNSGKYTSVIFFKNHGPLSGGTIRHPHMQIVGLRNINYQHNINKADFMGIEIASQSSVEFNLSNKPRMGFFEYNVLLHDLKDLQIMADYIQLAVHYILHHSHFKCESYNLFFYQIDGQIACKIIPRYITPPLFVGYSIPQVASNLDEIVDRIKSIYKL</sequence>
<feature type="domain" description="DUF4931" evidence="1">
    <location>
        <begin position="9"/>
        <end position="132"/>
    </location>
</feature>
<evidence type="ECO:0000259" key="2">
    <source>
        <dbReference type="Pfam" id="PF20956"/>
    </source>
</evidence>
<comment type="caution">
    <text evidence="3">The sequence shown here is derived from an EMBL/GenBank/DDBJ whole genome shotgun (WGS) entry which is preliminary data.</text>
</comment>
<accession>A0A8E2IAM3</accession>
<evidence type="ECO:0000259" key="1">
    <source>
        <dbReference type="Pfam" id="PF16285"/>
    </source>
</evidence>
<keyword evidence="4" id="KW-1185">Reference proteome</keyword>
<dbReference type="Pfam" id="PF20956">
    <property type="entry name" value="DUF4931_C"/>
    <property type="match status" value="1"/>
</dbReference>
<gene>
    <name evidence="3" type="ORF">BWZ43_07055</name>
</gene>
<dbReference type="RefSeq" id="WP_078109839.1">
    <property type="nucleotide sequence ID" value="NZ_CP065424.1"/>
</dbReference>
<dbReference type="InterPro" id="IPR046322">
    <property type="entry name" value="DUF4931"/>
</dbReference>
<dbReference type="InterPro" id="IPR036265">
    <property type="entry name" value="HIT-like_sf"/>
</dbReference>
<protein>
    <submittedName>
        <fullName evidence="3">DUF4931 domain-containing protein</fullName>
    </submittedName>
</protein>
<proteinExistence type="predicted"/>
<name>A0A8E2IAM3_9BACI</name>
<dbReference type="SUPFAM" id="SSF54197">
    <property type="entry name" value="HIT-like"/>
    <property type="match status" value="1"/>
</dbReference>
<dbReference type="Gene3D" id="3.30.428.10">
    <property type="entry name" value="HIT-like"/>
    <property type="match status" value="1"/>
</dbReference>
<dbReference type="InterPro" id="IPR012361">
    <property type="entry name" value="GalT_short"/>
</dbReference>
<dbReference type="EMBL" id="MTLA01000068">
    <property type="protein sequence ID" value="OOP69078.1"/>
    <property type="molecule type" value="Genomic_DNA"/>
</dbReference>